<comment type="subcellular location">
    <subcellularLocation>
        <location evidence="1">Cytoplasm</location>
    </subcellularLocation>
</comment>
<dbReference type="PANTHER" id="PTHR13463">
    <property type="entry name" value="PROTEIN C10"/>
    <property type="match status" value="1"/>
</dbReference>
<dbReference type="InterPro" id="IPR036179">
    <property type="entry name" value="Ig-like_dom_sf"/>
</dbReference>
<sequence length="518" mass="58328">MQRARRRAPKFRPAPLKPRTSLQEANSFCVSCGSRNVVVFPPSNGNLSRNLIKCQSCGVISPDFSLPKTRPGVREDFVPLDKERTHQMADQILDAFTHQRTRQKLQQALTCGNWRLRIREALESTRRRRVDLPREYHQHFIEELFDLTKYLPIAVQVFSYVASLFGFTESIEGVMESVRVIQTHANDDEELVQKLISIRKVLTPTANWIQEDNEADKDDERRRELEQQVLLQKQEEERRKELLALENAKKARLRAKKIALGLDPSVERPPVLVDVPPPLLVAVENTQLELRVNAKCVQKFQWFFNGHVIDTEEFVSGIHRCTLVIPKLTKRVTGEYYCTCENEEGTVSTPNCRVSLAALKLSRIGSKPLGTLASSPMYSCEKNMVMACAGGKIQVCDAKSLVSVKAFPALPAAMSALAWDPQTKMVAAFSAPIQQEKSNKSAQVFFYTPEHPKAGRTGGIIPTAINRQRNKSNMGLPAKPKEPSFGTSIKFQLVDVQSVDEMTEVHAAAFLDNNTTRC</sequence>
<keyword evidence="8" id="KW-1185">Reference proteome</keyword>
<evidence type="ECO:0000256" key="1">
    <source>
        <dbReference type="ARBA" id="ARBA00004496"/>
    </source>
</evidence>
<keyword evidence="5" id="KW-0175">Coiled coil</keyword>
<dbReference type="SMART" id="SM00409">
    <property type="entry name" value="IG"/>
    <property type="match status" value="1"/>
</dbReference>
<name>A0A225WRX9_9STRA</name>
<evidence type="ECO:0000256" key="2">
    <source>
        <dbReference type="ARBA" id="ARBA00007083"/>
    </source>
</evidence>
<dbReference type="EMBL" id="NBNE01000329">
    <property type="protein sequence ID" value="OWZ20385.1"/>
    <property type="molecule type" value="Genomic_DNA"/>
</dbReference>
<evidence type="ECO:0000259" key="6">
    <source>
        <dbReference type="SMART" id="SM00409"/>
    </source>
</evidence>
<organism evidence="7 8">
    <name type="scientific">Phytophthora megakarya</name>
    <dbReference type="NCBI Taxonomy" id="4795"/>
    <lineage>
        <taxon>Eukaryota</taxon>
        <taxon>Sar</taxon>
        <taxon>Stramenopiles</taxon>
        <taxon>Oomycota</taxon>
        <taxon>Peronosporomycetes</taxon>
        <taxon>Peronosporales</taxon>
        <taxon>Peronosporaceae</taxon>
        <taxon>Phytophthora</taxon>
    </lineage>
</organism>
<dbReference type="InterPro" id="IPR003599">
    <property type="entry name" value="Ig_sub"/>
</dbReference>
<comment type="similarity">
    <text evidence="2">Belongs to the UPF0456 family.</text>
</comment>
<proteinExistence type="inferred from homology"/>
<gene>
    <name evidence="7" type="ORF">PHMEG_0005195</name>
</gene>
<dbReference type="InterPro" id="IPR013783">
    <property type="entry name" value="Ig-like_fold"/>
</dbReference>
<reference evidence="8" key="1">
    <citation type="submission" date="2017-03" db="EMBL/GenBank/DDBJ databases">
        <title>Phytopthora megakarya and P. palmivora, two closely related causual agents of cacao black pod achieved similar genome size and gene model numbers by different mechanisms.</title>
        <authorList>
            <person name="Ali S."/>
            <person name="Shao J."/>
            <person name="Larry D.J."/>
            <person name="Kronmiller B."/>
            <person name="Shen D."/>
            <person name="Strem M.D."/>
            <person name="Melnick R.L."/>
            <person name="Guiltinan M.J."/>
            <person name="Tyler B.M."/>
            <person name="Meinhardt L.W."/>
            <person name="Bailey B.A."/>
        </authorList>
    </citation>
    <scope>NUCLEOTIDE SEQUENCE [LARGE SCALE GENOMIC DNA]</scope>
    <source>
        <strain evidence="8">zdho120</strain>
    </source>
</reference>
<dbReference type="AlphaFoldDB" id="A0A225WRX9"/>
<dbReference type="OrthoDB" id="75738at2759"/>
<keyword evidence="4" id="KW-0963">Cytoplasm</keyword>
<dbReference type="GO" id="GO:0005737">
    <property type="term" value="C:cytoplasm"/>
    <property type="evidence" value="ECO:0007669"/>
    <property type="project" value="UniProtKB-SubCell"/>
</dbReference>
<evidence type="ECO:0000256" key="5">
    <source>
        <dbReference type="SAM" id="Coils"/>
    </source>
</evidence>
<feature type="coiled-coil region" evidence="5">
    <location>
        <begin position="215"/>
        <end position="251"/>
    </location>
</feature>
<dbReference type="Pfam" id="PF14974">
    <property type="entry name" value="P_C10"/>
    <property type="match status" value="1"/>
</dbReference>
<accession>A0A225WRX9</accession>
<comment type="caution">
    <text evidence="7">The sequence shown here is derived from an EMBL/GenBank/DDBJ whole genome shotgun (WGS) entry which is preliminary data.</text>
</comment>
<dbReference type="SUPFAM" id="SSF48726">
    <property type="entry name" value="Immunoglobulin"/>
    <property type="match status" value="1"/>
</dbReference>
<dbReference type="PANTHER" id="PTHR13463:SF3">
    <property type="entry name" value="PROTEIN C10"/>
    <property type="match status" value="1"/>
</dbReference>
<dbReference type="InterPro" id="IPR026317">
    <property type="entry name" value="P_C10"/>
</dbReference>
<evidence type="ECO:0000256" key="3">
    <source>
        <dbReference type="ARBA" id="ARBA00020502"/>
    </source>
</evidence>
<feature type="domain" description="Immunoglobulin" evidence="6">
    <location>
        <begin position="277"/>
        <end position="357"/>
    </location>
</feature>
<evidence type="ECO:0000313" key="7">
    <source>
        <dbReference type="EMBL" id="OWZ20385.1"/>
    </source>
</evidence>
<dbReference type="GO" id="GO:0009791">
    <property type="term" value="P:post-embryonic development"/>
    <property type="evidence" value="ECO:0007669"/>
    <property type="project" value="TreeGrafter"/>
</dbReference>
<dbReference type="Gene3D" id="2.60.40.10">
    <property type="entry name" value="Immunoglobulins"/>
    <property type="match status" value="1"/>
</dbReference>
<dbReference type="Proteomes" id="UP000198211">
    <property type="component" value="Unassembled WGS sequence"/>
</dbReference>
<protein>
    <recommendedName>
        <fullName evidence="3">Protein C10</fullName>
    </recommendedName>
</protein>
<evidence type="ECO:0000256" key="4">
    <source>
        <dbReference type="ARBA" id="ARBA00022490"/>
    </source>
</evidence>
<evidence type="ECO:0000313" key="8">
    <source>
        <dbReference type="Proteomes" id="UP000198211"/>
    </source>
</evidence>